<feature type="compositionally biased region" description="Acidic residues" evidence="1">
    <location>
        <begin position="93"/>
        <end position="125"/>
    </location>
</feature>
<evidence type="ECO:0000313" key="3">
    <source>
        <dbReference type="EMBL" id="RLN67310.1"/>
    </source>
</evidence>
<feature type="compositionally biased region" description="Acidic residues" evidence="1">
    <location>
        <begin position="51"/>
        <end position="70"/>
    </location>
</feature>
<comment type="caution">
    <text evidence="3">The sequence shown here is derived from an EMBL/GenBank/DDBJ whole genome shotgun (WGS) entry which is preliminary data.</text>
</comment>
<feature type="compositionally biased region" description="Polar residues" evidence="1">
    <location>
        <begin position="34"/>
        <end position="48"/>
    </location>
</feature>
<evidence type="ECO:0000313" key="4">
    <source>
        <dbReference type="Proteomes" id="UP000277300"/>
    </source>
</evidence>
<gene>
    <name evidence="2" type="ORF">BBJ29_000421</name>
    <name evidence="3" type="ORF">BBP00_00001679</name>
</gene>
<sequence>MLTSAKSMDDEAARLAVLRDPKRMASLLVRAFSSSILEANGDSATGQARQEEEDDEEVEETQEDFEELEEEAQRESENAADGTLRVVIHPAAVEDEDDADEEEEEAEEEAEEEELREDRPLDEEELEAAATALQAATRIVEELRLKMLLKAGQNVEKQPQEETESPFLSTAKRFIFHFSI</sequence>
<accession>A0A3F2RZG3</accession>
<dbReference type="AlphaFoldDB" id="A0A3F2RZG3"/>
<dbReference type="EMBL" id="MBAD02001170">
    <property type="protein sequence ID" value="RLN57674.1"/>
    <property type="molecule type" value="Genomic_DNA"/>
</dbReference>
<dbReference type="Proteomes" id="UP000284657">
    <property type="component" value="Unassembled WGS sequence"/>
</dbReference>
<name>A0A3F2RZG3_9STRA</name>
<dbReference type="Proteomes" id="UP000277300">
    <property type="component" value="Unassembled WGS sequence"/>
</dbReference>
<organism evidence="3 4">
    <name type="scientific">Phytophthora kernoviae</name>
    <dbReference type="NCBI Taxonomy" id="325452"/>
    <lineage>
        <taxon>Eukaryota</taxon>
        <taxon>Sar</taxon>
        <taxon>Stramenopiles</taxon>
        <taxon>Oomycota</taxon>
        <taxon>Peronosporomycetes</taxon>
        <taxon>Peronosporales</taxon>
        <taxon>Peronosporaceae</taxon>
        <taxon>Phytophthora</taxon>
    </lineage>
</organism>
<feature type="region of interest" description="Disordered" evidence="1">
    <location>
        <begin position="34"/>
        <end position="125"/>
    </location>
</feature>
<dbReference type="OrthoDB" id="271628at2759"/>
<proteinExistence type="predicted"/>
<dbReference type="EMBL" id="MBDO02000025">
    <property type="protein sequence ID" value="RLN67310.1"/>
    <property type="molecule type" value="Genomic_DNA"/>
</dbReference>
<protein>
    <submittedName>
        <fullName evidence="3">Uncharacterized protein</fullName>
    </submittedName>
</protein>
<evidence type="ECO:0000313" key="5">
    <source>
        <dbReference type="Proteomes" id="UP000284657"/>
    </source>
</evidence>
<reference evidence="4 5" key="1">
    <citation type="submission" date="2018-07" db="EMBL/GenBank/DDBJ databases">
        <title>Genome sequencing of oomycete isolates from Chile give support for New Zealand origin for Phytophthora kernoviae and make available the first Nothophytophthora sp. genome.</title>
        <authorList>
            <person name="Studholme D.J."/>
            <person name="Sanfuentes E."/>
            <person name="Panda P."/>
            <person name="Hill R."/>
            <person name="Sambles C."/>
            <person name="Grant M."/>
            <person name="Williams N.M."/>
            <person name="Mcdougal R.L."/>
        </authorList>
    </citation>
    <scope>NUCLEOTIDE SEQUENCE [LARGE SCALE GENOMIC DNA]</scope>
    <source>
        <strain evidence="3">Chile6</strain>
        <strain evidence="2">Chile7</strain>
    </source>
</reference>
<evidence type="ECO:0000313" key="2">
    <source>
        <dbReference type="EMBL" id="RLN57674.1"/>
    </source>
</evidence>
<evidence type="ECO:0000256" key="1">
    <source>
        <dbReference type="SAM" id="MobiDB-lite"/>
    </source>
</evidence>